<dbReference type="PANTHER" id="PTHR30461:SF23">
    <property type="entry name" value="DNA RECOMBINASE-RELATED"/>
    <property type="match status" value="1"/>
</dbReference>
<dbReference type="PROSITE" id="PS51736">
    <property type="entry name" value="RECOMBINASES_3"/>
    <property type="match status" value="1"/>
</dbReference>
<dbReference type="Gene3D" id="3.90.1750.20">
    <property type="entry name" value="Putative Large Serine Recombinase, Chain B, Domain 2"/>
    <property type="match status" value="1"/>
</dbReference>
<dbReference type="Pfam" id="PF00239">
    <property type="entry name" value="Resolvase"/>
    <property type="match status" value="1"/>
</dbReference>
<feature type="domain" description="Recombinase" evidence="3">
    <location>
        <begin position="166"/>
        <end position="263"/>
    </location>
</feature>
<proteinExistence type="predicted"/>
<dbReference type="GO" id="GO:0000150">
    <property type="term" value="F:DNA strand exchange activity"/>
    <property type="evidence" value="ECO:0007669"/>
    <property type="project" value="InterPro"/>
</dbReference>
<dbReference type="SUPFAM" id="SSF53041">
    <property type="entry name" value="Resolvase-like"/>
    <property type="match status" value="1"/>
</dbReference>
<evidence type="ECO:0000313" key="4">
    <source>
        <dbReference type="EMBL" id="NMD88855.1"/>
    </source>
</evidence>
<dbReference type="Pfam" id="PF07508">
    <property type="entry name" value="Recombinase"/>
    <property type="match status" value="1"/>
</dbReference>
<dbReference type="SMART" id="SM00857">
    <property type="entry name" value="Resolvase"/>
    <property type="match status" value="1"/>
</dbReference>
<dbReference type="InterPro" id="IPR036162">
    <property type="entry name" value="Resolvase-like_N_sf"/>
</dbReference>
<dbReference type="InterPro" id="IPR038109">
    <property type="entry name" value="DNA_bind_recomb_sf"/>
</dbReference>
<dbReference type="GO" id="GO:0003677">
    <property type="term" value="F:DNA binding"/>
    <property type="evidence" value="ECO:0007669"/>
    <property type="project" value="InterPro"/>
</dbReference>
<dbReference type="CDD" id="cd00338">
    <property type="entry name" value="Ser_Recombinase"/>
    <property type="match status" value="1"/>
</dbReference>
<dbReference type="Pfam" id="PF13408">
    <property type="entry name" value="Zn_ribbon_recom"/>
    <property type="match status" value="1"/>
</dbReference>
<dbReference type="PANTHER" id="PTHR30461">
    <property type="entry name" value="DNA-INVERTASE FROM LAMBDOID PROPHAGE"/>
    <property type="match status" value="1"/>
</dbReference>
<feature type="domain" description="Resolvase/invertase-type recombinase catalytic" evidence="2">
    <location>
        <begin position="7"/>
        <end position="158"/>
    </location>
</feature>
<name>A0A848AZ70_9BACT</name>
<dbReference type="AlphaFoldDB" id="A0A848AZ70"/>
<dbReference type="EMBL" id="JABAEW010000061">
    <property type="protein sequence ID" value="NMD88855.1"/>
    <property type="molecule type" value="Genomic_DNA"/>
</dbReference>
<accession>A0A848AZ70</accession>
<feature type="coiled-coil region" evidence="1">
    <location>
        <begin position="386"/>
        <end position="413"/>
    </location>
</feature>
<dbReference type="InterPro" id="IPR025827">
    <property type="entry name" value="Zn_ribbon_recom_dom"/>
</dbReference>
<comment type="caution">
    <text evidence="4">The sequence shown here is derived from an EMBL/GenBank/DDBJ whole genome shotgun (WGS) entry which is preliminary data.</text>
</comment>
<protein>
    <submittedName>
        <fullName evidence="4">Recombinase family protein</fullName>
    </submittedName>
</protein>
<evidence type="ECO:0000313" key="5">
    <source>
        <dbReference type="Proteomes" id="UP000576225"/>
    </source>
</evidence>
<evidence type="ECO:0000259" key="2">
    <source>
        <dbReference type="PROSITE" id="PS51736"/>
    </source>
</evidence>
<sequence>MNNISKKYVIYCRVSPRGSTYDKENTSVGMQEEICRDFVARQGGVVCAVYIDDLQTGTNIDRPGLQTILTQLTSGAEWDNLCVYRMDRLTRSLLDQLTLCKKFSAANKGIVSATEPTFDYSSSLGKLQMAQLAAINEYYRDVLADNTRNKMLSIAAAGEWAPGYVPCGYKRAGKKDNRLVIDERGAVQIRDMFEMYASDKFQTIDISKKYGLNRQRVLWTLRNKVYIGKICYAGKEFPGKHEPIISPELFERVQKKLPEAHTGRRPKSEKRKYLLTGLLRCHCNRNLSPASAKSGKFHYYVCTDQVKCKNRFPALKLEQAVLAELKKNSMPPDIRERLLAECERRRAAYVATCTPEVHALEIARQKAVSDREKLFNLLLDLRGSEAKFLNDKLKALSTEIETIDGQLEQYRDLKNSKKIIFDEMHRLIDEIANLSRLLAENPNNFEIQRQLLIANVDYILAEEKGMFKIIYKWSSANRQVWQPRQDSNLD</sequence>
<evidence type="ECO:0000256" key="1">
    <source>
        <dbReference type="SAM" id="Coils"/>
    </source>
</evidence>
<dbReference type="PROSITE" id="PS51737">
    <property type="entry name" value="RECOMBINASE_DNA_BIND"/>
    <property type="match status" value="1"/>
</dbReference>
<dbReference type="InterPro" id="IPR006119">
    <property type="entry name" value="Resolv_N"/>
</dbReference>
<dbReference type="InterPro" id="IPR011109">
    <property type="entry name" value="DNA_bind_recombinase_dom"/>
</dbReference>
<dbReference type="Proteomes" id="UP000576225">
    <property type="component" value="Unassembled WGS sequence"/>
</dbReference>
<keyword evidence="1" id="KW-0175">Coiled coil</keyword>
<gene>
    <name evidence="4" type="ORF">HF882_19910</name>
</gene>
<dbReference type="RefSeq" id="WP_168963857.1">
    <property type="nucleotide sequence ID" value="NZ_JABAEW010000061.1"/>
</dbReference>
<dbReference type="InterPro" id="IPR050639">
    <property type="entry name" value="SSR_resolvase"/>
</dbReference>
<dbReference type="Gene3D" id="3.40.50.1390">
    <property type="entry name" value="Resolvase, N-terminal catalytic domain"/>
    <property type="match status" value="1"/>
</dbReference>
<evidence type="ECO:0000259" key="3">
    <source>
        <dbReference type="PROSITE" id="PS51737"/>
    </source>
</evidence>
<organism evidence="4 5">
    <name type="scientific">Victivallis vadensis</name>
    <dbReference type="NCBI Taxonomy" id="172901"/>
    <lineage>
        <taxon>Bacteria</taxon>
        <taxon>Pseudomonadati</taxon>
        <taxon>Lentisphaerota</taxon>
        <taxon>Lentisphaeria</taxon>
        <taxon>Victivallales</taxon>
        <taxon>Victivallaceae</taxon>
        <taxon>Victivallis</taxon>
    </lineage>
</organism>
<reference evidence="4 5" key="1">
    <citation type="submission" date="2020-04" db="EMBL/GenBank/DDBJ databases">
        <authorList>
            <person name="Hitch T.C.A."/>
            <person name="Wylensek D."/>
            <person name="Clavel T."/>
        </authorList>
    </citation>
    <scope>NUCLEOTIDE SEQUENCE [LARGE SCALE GENOMIC DNA]</scope>
    <source>
        <strain evidence="4 5">COR2-253-APC-1A</strain>
    </source>
</reference>